<dbReference type="PATRIC" id="fig|1390371.3.peg.4569"/>
<comment type="caution">
    <text evidence="1">The sequence shown here is derived from an EMBL/GenBank/DDBJ whole genome shotgun (WGS) entry which is preliminary data.</text>
</comment>
<evidence type="ECO:0000313" key="2">
    <source>
        <dbReference type="Proteomes" id="UP000016504"/>
    </source>
</evidence>
<evidence type="ECO:0000313" key="1">
    <source>
        <dbReference type="EMBL" id="ERH49145.1"/>
    </source>
</evidence>
<organism evidence="1 2">
    <name type="scientific">Pseudomonas simiae</name>
    <dbReference type="NCBI Taxonomy" id="321846"/>
    <lineage>
        <taxon>Bacteria</taxon>
        <taxon>Pseudomonadati</taxon>
        <taxon>Pseudomonadota</taxon>
        <taxon>Gammaproteobacteria</taxon>
        <taxon>Pseudomonadales</taxon>
        <taxon>Pseudomonadaceae</taxon>
        <taxon>Pseudomonas</taxon>
    </lineage>
</organism>
<protein>
    <recommendedName>
        <fullName evidence="3">PD-(D/E)XK nuclease superfamily protein</fullName>
    </recommendedName>
</protein>
<dbReference type="EMBL" id="AVQG01000055">
    <property type="protein sequence ID" value="ERH49145.1"/>
    <property type="molecule type" value="Genomic_DNA"/>
</dbReference>
<reference evidence="1 2" key="1">
    <citation type="submission" date="2013-08" db="EMBL/GenBank/DDBJ databases">
        <title>Biodegradation of aromatic compounds in biofilm forming Pseudomonas isolated from sewage sludge.</title>
        <authorList>
            <person name="Qureshi A."/>
            <person name="Ghosh S."/>
            <person name="Khardenavis A.A."/>
            <person name="Kapley A."/>
            <person name="Purohit H.J."/>
        </authorList>
    </citation>
    <scope>NUCLEOTIDE SEQUENCE [LARGE SCALE GENOMIC DNA]</scope>
    <source>
        <strain evidence="1 2">EGD-AQ6</strain>
    </source>
</reference>
<name>U1SBG7_9PSED</name>
<accession>U1SBG7</accession>
<dbReference type="RefSeq" id="WP_021492899.1">
    <property type="nucleotide sequence ID" value="NZ_AVQG01000055.1"/>
</dbReference>
<gene>
    <name evidence="1" type="ORF">O204_10000</name>
</gene>
<dbReference type="AlphaFoldDB" id="U1SBG7"/>
<dbReference type="Proteomes" id="UP000016504">
    <property type="component" value="Unassembled WGS sequence"/>
</dbReference>
<evidence type="ECO:0008006" key="3">
    <source>
        <dbReference type="Google" id="ProtNLM"/>
    </source>
</evidence>
<proteinExistence type="predicted"/>
<sequence>MIETCAQIHRKLWYSNELAVAQGYGKNPRDEALLKSLAIKLSIPDESFILSDESKAISAQQYLMAMLEVLEPLSVMFQDIWNYCERSMTKTSKNTLDISWNFNIKGDQVTINFEAFRRYRQLLEQVPESNAFNNLCNGFADACRNYQENRPNERPAKLPAKPKDAMPKSVASRIYDLCESVRDQGLEKSGYWGTADAVPALWAIKNLSLWDMHAFAHLQSLLDQCAPNLKAEDILDLPFWRHRWQIYELWCLVTTLQLFARRGFELNRSPTGAALLELGQTVVVAERKSLPFGQIIYQPSYLRRAGKNVQPDIVVVRGTSTVIQPDDVAAIIECKQHKMPDDESLKTLKKRYFDGVAASYADAVATDGALVLVNYDNVDFPHDYTLIDEFRPQTRHTLAAPLAAVLNEFSQVEVQPQPVLIIDGSSSMEARLAALRDKIGQLHSDLLTSHKVICLPSTGPLEVDMNAVGAWLFAGSESVELFTRGVRLAKQMYPLATVHIITDLKADSMIMSELAKACIDIPFQVHCI</sequence>